<organism evidence="3 4">
    <name type="scientific">Egicoccus halophilus</name>
    <dbReference type="NCBI Taxonomy" id="1670830"/>
    <lineage>
        <taxon>Bacteria</taxon>
        <taxon>Bacillati</taxon>
        <taxon>Actinomycetota</taxon>
        <taxon>Nitriliruptoria</taxon>
        <taxon>Egicoccales</taxon>
        <taxon>Egicoccaceae</taxon>
        <taxon>Egicoccus</taxon>
    </lineage>
</organism>
<feature type="transmembrane region" description="Helical" evidence="2">
    <location>
        <begin position="335"/>
        <end position="354"/>
    </location>
</feature>
<feature type="transmembrane region" description="Helical" evidence="2">
    <location>
        <begin position="304"/>
        <end position="323"/>
    </location>
</feature>
<feature type="transmembrane region" description="Helical" evidence="2">
    <location>
        <begin position="275"/>
        <end position="295"/>
    </location>
</feature>
<keyword evidence="2" id="KW-0472">Membrane</keyword>
<proteinExistence type="predicted"/>
<feature type="region of interest" description="Disordered" evidence="1">
    <location>
        <begin position="487"/>
        <end position="537"/>
    </location>
</feature>
<feature type="transmembrane region" description="Helical" evidence="2">
    <location>
        <begin position="361"/>
        <end position="380"/>
    </location>
</feature>
<evidence type="ECO:0000256" key="2">
    <source>
        <dbReference type="SAM" id="Phobius"/>
    </source>
</evidence>
<feature type="transmembrane region" description="Helical" evidence="2">
    <location>
        <begin position="21"/>
        <end position="44"/>
    </location>
</feature>
<gene>
    <name evidence="3" type="ORF">GCM10011354_16820</name>
</gene>
<comment type="caution">
    <text evidence="3">The sequence shown here is derived from an EMBL/GenBank/DDBJ whole genome shotgun (WGS) entry which is preliminary data.</text>
</comment>
<evidence type="ECO:0000313" key="3">
    <source>
        <dbReference type="EMBL" id="GGI05981.1"/>
    </source>
</evidence>
<dbReference type="AlphaFoldDB" id="A0A8J3EXL8"/>
<keyword evidence="2" id="KW-1133">Transmembrane helix</keyword>
<protein>
    <submittedName>
        <fullName evidence="3">Uncharacterized protein</fullName>
    </submittedName>
</protein>
<feature type="compositionally biased region" description="Pro residues" evidence="1">
    <location>
        <begin position="501"/>
        <end position="520"/>
    </location>
</feature>
<feature type="transmembrane region" description="Helical" evidence="2">
    <location>
        <begin position="140"/>
        <end position="159"/>
    </location>
</feature>
<feature type="transmembrane region" description="Helical" evidence="2">
    <location>
        <begin position="79"/>
        <end position="108"/>
    </location>
</feature>
<evidence type="ECO:0000313" key="4">
    <source>
        <dbReference type="Proteomes" id="UP000650511"/>
    </source>
</evidence>
<keyword evidence="4" id="KW-1185">Reference proteome</keyword>
<accession>A0A8J3EXL8</accession>
<evidence type="ECO:0000256" key="1">
    <source>
        <dbReference type="SAM" id="MobiDB-lite"/>
    </source>
</evidence>
<dbReference type="Proteomes" id="UP000650511">
    <property type="component" value="Unassembled WGS sequence"/>
</dbReference>
<dbReference type="EMBL" id="BMHA01000005">
    <property type="protein sequence ID" value="GGI05981.1"/>
    <property type="molecule type" value="Genomic_DNA"/>
</dbReference>
<reference evidence="3" key="2">
    <citation type="submission" date="2020-09" db="EMBL/GenBank/DDBJ databases">
        <authorList>
            <person name="Sun Q."/>
            <person name="Zhou Y."/>
        </authorList>
    </citation>
    <scope>NUCLEOTIDE SEQUENCE</scope>
    <source>
        <strain evidence="3">CGMCC 1.14988</strain>
    </source>
</reference>
<sequence>MTDVRAVASRPSRERRRRRTVTPLGLVTLAGLLFGVLTVVTVGLDRELRWDEVTYLAQVTPGQTDVWFGPQRARGMSLVALPVALLGAPLTLLRLWLVLVSSVALVLAFRPWARFAGWTGGAAAVVAAVGWVPQYFAVELYPNLLAGLAAVATAGHLVVWCRDRRPRDLAATALALAVVAWLRPAESVWLAFGLTPVLLVLAGRRSLRGLLALAVGGFVGWLPWLVEAIVRFGGPFARLGAAAGESASGADRDQLIQYLNLVEGPVRQVTAEPVLTYRALALLVGLALLALLGVVQRLDRERRVAALAGLVTAAATATPYLVLNAGVNLRYVLPAMLLATLPVGAGVTTVVAALRRSRARATSVVVLVVALVVVGWQGVLARVNSEQIAPLQARARGLGEALAEQADGAPCAFVSETQWPEIQWHSGCLGEVLHLDAPLLQCHDARRDLAALAEDGHRVFALARGRPPAGEGLAGWDVRPVEDVEDGGWGLYERPADLGPTDPPTIPDPADSPTPCPPSRAPDASDARLELRWDRPA</sequence>
<name>A0A8J3EXL8_9ACTN</name>
<reference evidence="3" key="1">
    <citation type="journal article" date="2014" name="Int. J. Syst. Evol. Microbiol.">
        <title>Complete genome sequence of Corynebacterium casei LMG S-19264T (=DSM 44701T), isolated from a smear-ripened cheese.</title>
        <authorList>
            <consortium name="US DOE Joint Genome Institute (JGI-PGF)"/>
            <person name="Walter F."/>
            <person name="Albersmeier A."/>
            <person name="Kalinowski J."/>
            <person name="Ruckert C."/>
        </authorList>
    </citation>
    <scope>NUCLEOTIDE SEQUENCE</scope>
    <source>
        <strain evidence="3">CGMCC 1.14988</strain>
    </source>
</reference>
<keyword evidence="2" id="KW-0812">Transmembrane</keyword>
<feature type="transmembrane region" description="Helical" evidence="2">
    <location>
        <begin position="210"/>
        <end position="230"/>
    </location>
</feature>
<feature type="transmembrane region" description="Helical" evidence="2">
    <location>
        <begin position="115"/>
        <end position="134"/>
    </location>
</feature>
<feature type="compositionally biased region" description="Basic and acidic residues" evidence="1">
    <location>
        <begin position="523"/>
        <end position="537"/>
    </location>
</feature>